<dbReference type="NCBIfam" id="TIGR01683">
    <property type="entry name" value="thiS"/>
    <property type="match status" value="1"/>
</dbReference>
<dbReference type="EC" id="2.5.1.3" evidence="9"/>
<protein>
    <recommendedName>
        <fullName evidence="9">Thiamine-phosphate synthase</fullName>
        <shortName evidence="9">TP synthase</shortName>
        <shortName evidence="9">TPS</shortName>
        <ecNumber evidence="9">2.5.1.3</ecNumber>
    </recommendedName>
    <alternativeName>
        <fullName evidence="9">Thiamine-phosphate pyrophosphorylase</fullName>
        <shortName evidence="9">TMP pyrophosphorylase</shortName>
        <shortName evidence="9">TMP-PPase</shortName>
    </alternativeName>
</protein>
<proteinExistence type="inferred from homology"/>
<dbReference type="FunFam" id="3.20.20.70:FF:000096">
    <property type="entry name" value="Thiamine-phosphate synthase"/>
    <property type="match status" value="1"/>
</dbReference>
<evidence type="ECO:0000256" key="7">
    <source>
        <dbReference type="ARBA" id="ARBA00047851"/>
    </source>
</evidence>
<dbReference type="InterPro" id="IPR013785">
    <property type="entry name" value="Aldolase_TIM"/>
</dbReference>
<dbReference type="NCBIfam" id="TIGR00693">
    <property type="entry name" value="thiE"/>
    <property type="match status" value="1"/>
</dbReference>
<dbReference type="Gene3D" id="3.20.20.70">
    <property type="entry name" value="Aldolase class I"/>
    <property type="match status" value="1"/>
</dbReference>
<evidence type="ECO:0000256" key="5">
    <source>
        <dbReference type="ARBA" id="ARBA00022977"/>
    </source>
</evidence>
<dbReference type="InterPro" id="IPR012675">
    <property type="entry name" value="Beta-grasp_dom_sf"/>
</dbReference>
<dbReference type="InterPro" id="IPR003749">
    <property type="entry name" value="ThiS/MoaD-like"/>
</dbReference>
<dbReference type="GO" id="GO:0009229">
    <property type="term" value="P:thiamine diphosphate biosynthetic process"/>
    <property type="evidence" value="ECO:0007669"/>
    <property type="project" value="UniProtKB-UniRule"/>
</dbReference>
<dbReference type="SUPFAM" id="SSF51391">
    <property type="entry name" value="Thiamin phosphate synthase"/>
    <property type="match status" value="1"/>
</dbReference>
<dbReference type="AlphaFoldDB" id="A0A927CVG1"/>
<dbReference type="CDD" id="cd00564">
    <property type="entry name" value="TMP_TenI"/>
    <property type="match status" value="1"/>
</dbReference>
<keyword evidence="5 9" id="KW-0784">Thiamine biosynthesis</keyword>
<evidence type="ECO:0000256" key="11">
    <source>
        <dbReference type="RuleBase" id="RU004253"/>
    </source>
</evidence>
<comment type="cofactor">
    <cofactor evidence="9">
        <name>Mg(2+)</name>
        <dbReference type="ChEBI" id="CHEBI:18420"/>
    </cofactor>
    <text evidence="9">Binds 1 Mg(2+) ion per subunit.</text>
</comment>
<feature type="binding site" evidence="9">
    <location>
        <position position="74"/>
    </location>
    <ligand>
        <name>Mg(2+)</name>
        <dbReference type="ChEBI" id="CHEBI:18420"/>
    </ligand>
</feature>
<dbReference type="GO" id="GO:0004789">
    <property type="term" value="F:thiamine-phosphate diphosphorylase activity"/>
    <property type="evidence" value="ECO:0007669"/>
    <property type="project" value="UniProtKB-UniRule"/>
</dbReference>
<evidence type="ECO:0000313" key="13">
    <source>
        <dbReference type="EMBL" id="MBD2872561.1"/>
    </source>
</evidence>
<evidence type="ECO:0000256" key="1">
    <source>
        <dbReference type="ARBA" id="ARBA00005165"/>
    </source>
</evidence>
<comment type="catalytic activity">
    <reaction evidence="7 9 10">
        <text>2-(2-carboxy-4-methylthiazol-5-yl)ethyl phosphate + 4-amino-2-methyl-5-(diphosphooxymethyl)pyrimidine + 2 H(+) = thiamine phosphate + CO2 + diphosphate</text>
        <dbReference type="Rhea" id="RHEA:47848"/>
        <dbReference type="ChEBI" id="CHEBI:15378"/>
        <dbReference type="ChEBI" id="CHEBI:16526"/>
        <dbReference type="ChEBI" id="CHEBI:33019"/>
        <dbReference type="ChEBI" id="CHEBI:37575"/>
        <dbReference type="ChEBI" id="CHEBI:57841"/>
        <dbReference type="ChEBI" id="CHEBI:62890"/>
        <dbReference type="EC" id="2.5.1.3"/>
    </reaction>
</comment>
<gene>
    <name evidence="9 13" type="primary">thiE</name>
    <name evidence="13" type="ORF">IDH41_28670</name>
</gene>
<dbReference type="PANTHER" id="PTHR20857">
    <property type="entry name" value="THIAMINE-PHOSPHATE PYROPHOSPHORYLASE"/>
    <property type="match status" value="1"/>
</dbReference>
<accession>A0A927CVG1</accession>
<keyword evidence="3 9" id="KW-0479">Metal-binding</keyword>
<keyword evidence="4 9" id="KW-0460">Magnesium</keyword>
<comment type="catalytic activity">
    <reaction evidence="6 9 10">
        <text>4-methyl-5-(2-phosphooxyethyl)-thiazole + 4-amino-2-methyl-5-(diphosphooxymethyl)pyrimidine + H(+) = thiamine phosphate + diphosphate</text>
        <dbReference type="Rhea" id="RHEA:22328"/>
        <dbReference type="ChEBI" id="CHEBI:15378"/>
        <dbReference type="ChEBI" id="CHEBI:33019"/>
        <dbReference type="ChEBI" id="CHEBI:37575"/>
        <dbReference type="ChEBI" id="CHEBI:57841"/>
        <dbReference type="ChEBI" id="CHEBI:58296"/>
        <dbReference type="EC" id="2.5.1.3"/>
    </reaction>
</comment>
<dbReference type="InterPro" id="IPR036206">
    <property type="entry name" value="ThiamineP_synth_sf"/>
</dbReference>
<evidence type="ECO:0000313" key="14">
    <source>
        <dbReference type="Proteomes" id="UP000632125"/>
    </source>
</evidence>
<dbReference type="CDD" id="cd00565">
    <property type="entry name" value="Ubl_ThiS"/>
    <property type="match status" value="1"/>
</dbReference>
<dbReference type="Pfam" id="PF02581">
    <property type="entry name" value="TMP-TENI"/>
    <property type="match status" value="1"/>
</dbReference>
<comment type="caution">
    <text evidence="13">The sequence shown here is derived from an EMBL/GenBank/DDBJ whole genome shotgun (WGS) entry which is preliminary data.</text>
</comment>
<dbReference type="InterPro" id="IPR016155">
    <property type="entry name" value="Mopterin_synth/thiamin_S_b"/>
</dbReference>
<evidence type="ECO:0000256" key="2">
    <source>
        <dbReference type="ARBA" id="ARBA00022679"/>
    </source>
</evidence>
<feature type="binding site" evidence="9">
    <location>
        <begin position="41"/>
        <end position="45"/>
    </location>
    <ligand>
        <name>4-amino-2-methyl-5-(diphosphooxymethyl)pyrimidine</name>
        <dbReference type="ChEBI" id="CHEBI:57841"/>
    </ligand>
</feature>
<feature type="binding site" evidence="9">
    <location>
        <position position="168"/>
    </location>
    <ligand>
        <name>2-[(2R,5Z)-2-carboxy-4-methylthiazol-5(2H)-ylidene]ethyl phosphate</name>
        <dbReference type="ChEBI" id="CHEBI:62899"/>
    </ligand>
</feature>
<feature type="domain" description="Thiamine phosphate synthase/TenI" evidence="12">
    <location>
        <begin position="11"/>
        <end position="191"/>
    </location>
</feature>
<dbReference type="RefSeq" id="WP_190867364.1">
    <property type="nucleotide sequence ID" value="NZ_JACXIY010000052.1"/>
</dbReference>
<comment type="pathway">
    <text evidence="1 9 11">Cofactor biosynthesis; thiamine diphosphate biosynthesis; thiamine phosphate from 4-amino-2-methyl-5-diphosphomethylpyrimidine and 4-methyl-5-(2-phosphoethyl)-thiazole: step 1/1.</text>
</comment>
<feature type="binding site" evidence="9">
    <location>
        <begin position="138"/>
        <end position="140"/>
    </location>
    <ligand>
        <name>2-[(2R,5Z)-2-carboxy-4-methylthiazol-5(2H)-ylidene]ethyl phosphate</name>
        <dbReference type="ChEBI" id="CHEBI:62899"/>
    </ligand>
</feature>
<name>A0A927CVG1_9BACL</name>
<comment type="function">
    <text evidence="9">Condenses 4-methyl-5-(beta-hydroxyethyl)thiazole monophosphate (THZ-P) and 2-methyl-4-amino-5-hydroxymethyl pyrimidine pyrophosphate (HMP-PP) to form thiamine monophosphate (TMP).</text>
</comment>
<keyword evidence="2 9" id="KW-0808">Transferase</keyword>
<dbReference type="GO" id="GO:0000287">
    <property type="term" value="F:magnesium ion binding"/>
    <property type="evidence" value="ECO:0007669"/>
    <property type="project" value="UniProtKB-UniRule"/>
</dbReference>
<feature type="binding site" evidence="9">
    <location>
        <position position="112"/>
    </location>
    <ligand>
        <name>4-amino-2-methyl-5-(diphosphooxymethyl)pyrimidine</name>
        <dbReference type="ChEBI" id="CHEBI:57841"/>
    </ligand>
</feature>
<comment type="catalytic activity">
    <reaction evidence="8 9 10">
        <text>2-[(2R,5Z)-2-carboxy-4-methylthiazol-5(2H)-ylidene]ethyl phosphate + 4-amino-2-methyl-5-(diphosphooxymethyl)pyrimidine + 2 H(+) = thiamine phosphate + CO2 + diphosphate</text>
        <dbReference type="Rhea" id="RHEA:47844"/>
        <dbReference type="ChEBI" id="CHEBI:15378"/>
        <dbReference type="ChEBI" id="CHEBI:16526"/>
        <dbReference type="ChEBI" id="CHEBI:33019"/>
        <dbReference type="ChEBI" id="CHEBI:37575"/>
        <dbReference type="ChEBI" id="CHEBI:57841"/>
        <dbReference type="ChEBI" id="CHEBI:62899"/>
        <dbReference type="EC" id="2.5.1.3"/>
    </reaction>
</comment>
<evidence type="ECO:0000259" key="12">
    <source>
        <dbReference type="Pfam" id="PF02581"/>
    </source>
</evidence>
<reference evidence="13" key="1">
    <citation type="submission" date="2020-09" db="EMBL/GenBank/DDBJ databases">
        <title>A novel bacterium of genus Paenibacillus, isolated from South China Sea.</title>
        <authorList>
            <person name="Huang H."/>
            <person name="Mo K."/>
            <person name="Hu Y."/>
        </authorList>
    </citation>
    <scope>NUCLEOTIDE SEQUENCE</scope>
    <source>
        <strain evidence="13">IB182493</strain>
    </source>
</reference>
<dbReference type="HAMAP" id="MF_00097">
    <property type="entry name" value="TMP_synthase"/>
    <property type="match status" value="1"/>
</dbReference>
<dbReference type="InterPro" id="IPR022998">
    <property type="entry name" value="ThiamineP_synth_TenI"/>
</dbReference>
<evidence type="ECO:0000256" key="4">
    <source>
        <dbReference type="ARBA" id="ARBA00022842"/>
    </source>
</evidence>
<evidence type="ECO:0000256" key="3">
    <source>
        <dbReference type="ARBA" id="ARBA00022723"/>
    </source>
</evidence>
<dbReference type="Proteomes" id="UP000632125">
    <property type="component" value="Unassembled WGS sequence"/>
</dbReference>
<evidence type="ECO:0000256" key="8">
    <source>
        <dbReference type="ARBA" id="ARBA00047883"/>
    </source>
</evidence>
<dbReference type="EMBL" id="JACXIY010000052">
    <property type="protein sequence ID" value="MBD2872561.1"/>
    <property type="molecule type" value="Genomic_DNA"/>
</dbReference>
<comment type="similarity">
    <text evidence="9 10">Belongs to the thiamine-phosphate synthase family.</text>
</comment>
<feature type="binding site" evidence="9">
    <location>
        <begin position="188"/>
        <end position="189"/>
    </location>
    <ligand>
        <name>2-[(2R,5Z)-2-carboxy-4-methylthiazol-5(2H)-ylidene]ethyl phosphate</name>
        <dbReference type="ChEBI" id="CHEBI:62899"/>
    </ligand>
</feature>
<dbReference type="SUPFAM" id="SSF54285">
    <property type="entry name" value="MoaD/ThiS"/>
    <property type="match status" value="1"/>
</dbReference>
<dbReference type="InterPro" id="IPR034291">
    <property type="entry name" value="TMP_synthase"/>
</dbReference>
<dbReference type="Pfam" id="PF02597">
    <property type="entry name" value="ThiS"/>
    <property type="match status" value="1"/>
</dbReference>
<dbReference type="InterPro" id="IPR010035">
    <property type="entry name" value="Thi_S"/>
</dbReference>
<evidence type="ECO:0000256" key="6">
    <source>
        <dbReference type="ARBA" id="ARBA00047334"/>
    </source>
</evidence>
<dbReference type="Gene3D" id="3.10.20.30">
    <property type="match status" value="1"/>
</dbReference>
<feature type="binding site" evidence="9">
    <location>
        <position position="73"/>
    </location>
    <ligand>
        <name>4-amino-2-methyl-5-(diphosphooxymethyl)pyrimidine</name>
        <dbReference type="ChEBI" id="CHEBI:57841"/>
    </ligand>
</feature>
<evidence type="ECO:0000256" key="10">
    <source>
        <dbReference type="RuleBase" id="RU003826"/>
    </source>
</evidence>
<feature type="binding site" evidence="9">
    <location>
        <position position="93"/>
    </location>
    <ligand>
        <name>Mg(2+)</name>
        <dbReference type="ChEBI" id="CHEBI:18420"/>
    </ligand>
</feature>
<sequence>MQREKWKDFRLYVITAEANHPGRSLVDVMERTLIGGAQIVQLRNKTGSRAEVLEQARSLRALTRKYGVPFIINDYPDIVLETDADGVHLGQEDLPIGEARRLLGPDRMIGISTHSLDQALKAEREGADYIGVGPVYPTDTKPGRKAVTTSYVTEAARHVTIPFVAIGGITLGNVDRVLDAGARRICAVSAIVGSEDPAAACRSFLSRIEAADAAQAAKTITVNGREERTTAATVEELVRQLGQQNKQLVVELDGLIVQRALWAGTELKDGASVELVHFVGGG</sequence>
<dbReference type="GO" id="GO:0005737">
    <property type="term" value="C:cytoplasm"/>
    <property type="evidence" value="ECO:0007669"/>
    <property type="project" value="TreeGrafter"/>
</dbReference>
<feature type="binding site" evidence="9">
    <location>
        <position position="141"/>
    </location>
    <ligand>
        <name>4-amino-2-methyl-5-(diphosphooxymethyl)pyrimidine</name>
        <dbReference type="ChEBI" id="CHEBI:57841"/>
    </ligand>
</feature>
<evidence type="ECO:0000256" key="9">
    <source>
        <dbReference type="HAMAP-Rule" id="MF_00097"/>
    </source>
</evidence>
<dbReference type="GO" id="GO:0009228">
    <property type="term" value="P:thiamine biosynthetic process"/>
    <property type="evidence" value="ECO:0007669"/>
    <property type="project" value="UniProtKB-KW"/>
</dbReference>
<organism evidence="13 14">
    <name type="scientific">Paenibacillus arenilitoris</name>
    <dbReference type="NCBI Taxonomy" id="2772299"/>
    <lineage>
        <taxon>Bacteria</taxon>
        <taxon>Bacillati</taxon>
        <taxon>Bacillota</taxon>
        <taxon>Bacilli</taxon>
        <taxon>Bacillales</taxon>
        <taxon>Paenibacillaceae</taxon>
        <taxon>Paenibacillus</taxon>
    </lineage>
</organism>
<dbReference type="PANTHER" id="PTHR20857:SF15">
    <property type="entry name" value="THIAMINE-PHOSPHATE SYNTHASE"/>
    <property type="match status" value="1"/>
</dbReference>
<keyword evidence="14" id="KW-1185">Reference proteome</keyword>